<protein>
    <recommendedName>
        <fullName evidence="7">PKD domain-containing protein</fullName>
    </recommendedName>
</protein>
<name>A0A381YIJ6_9ZZZZ</name>
<evidence type="ECO:0000256" key="1">
    <source>
        <dbReference type="SAM" id="Coils"/>
    </source>
</evidence>
<feature type="domain" description="PKD" evidence="5">
    <location>
        <begin position="382"/>
        <end position="466"/>
    </location>
</feature>
<feature type="compositionally biased region" description="Polar residues" evidence="2">
    <location>
        <begin position="79"/>
        <end position="100"/>
    </location>
</feature>
<feature type="region of interest" description="Disordered" evidence="2">
    <location>
        <begin position="79"/>
        <end position="102"/>
    </location>
</feature>
<dbReference type="SUPFAM" id="SSF49299">
    <property type="entry name" value="PKD domain"/>
    <property type="match status" value="1"/>
</dbReference>
<keyword evidence="1" id="KW-0175">Coiled coil</keyword>
<reference evidence="6" key="1">
    <citation type="submission" date="2018-05" db="EMBL/GenBank/DDBJ databases">
        <authorList>
            <person name="Lanie J.A."/>
            <person name="Ng W.-L."/>
            <person name="Kazmierczak K.M."/>
            <person name="Andrzejewski T.M."/>
            <person name="Davidsen T.M."/>
            <person name="Wayne K.J."/>
            <person name="Tettelin H."/>
            <person name="Glass J.I."/>
            <person name="Rusch D."/>
            <person name="Podicherti R."/>
            <person name="Tsui H.-C.T."/>
            <person name="Winkler M.E."/>
        </authorList>
    </citation>
    <scope>NUCLEOTIDE SEQUENCE</scope>
</reference>
<evidence type="ECO:0008006" key="7">
    <source>
        <dbReference type="Google" id="ProtNLM"/>
    </source>
</evidence>
<dbReference type="InterPro" id="IPR025645">
    <property type="entry name" value="DUF4349"/>
</dbReference>
<dbReference type="Pfam" id="PF14257">
    <property type="entry name" value="DUF4349"/>
    <property type="match status" value="1"/>
</dbReference>
<feature type="coiled-coil region" evidence="1">
    <location>
        <begin position="222"/>
        <end position="249"/>
    </location>
</feature>
<gene>
    <name evidence="6" type="ORF">METZ01_LOCUS129101</name>
</gene>
<dbReference type="CDD" id="cd00146">
    <property type="entry name" value="PKD"/>
    <property type="match status" value="1"/>
</dbReference>
<dbReference type="EMBL" id="UINC01018204">
    <property type="protein sequence ID" value="SVA76247.1"/>
    <property type="molecule type" value="Genomic_DNA"/>
</dbReference>
<sequence length="540" mass="58125">MFNLFAGSLLISLALASLSACSSDDEMAMPAPAMAPKAFATSDGDYEIAIEPDRGGYPPVTESGAPGIELAVEEPALNNRLSKSQSETSEVKSISQSGSASGDFGNADRVIIRSAEIDIEVQNITNALNTVGLIATSSGGWVVASDQTRTFAGSISIRVPVEYLDIVLAQIRDLSTKVRTSKITSQDLTEEFTDVSARAQTLRDTKLVLTGLFDQAESVEEALNIQKEITRVQSDLEALEARIKFISESEAYSLINVIMQAAPMSMTVDAGPDIAVGVINTGIPYESPGMGNRSIFRARFTPPEGIEDFIITWNFGDGSPEESTDRVAPITEDGELISASIVHYFSRDDDSPLIVTVKVRGSGDAGLVEGEDTQLVTVSRIPPIVVFAGTDQTVEASQNVELSGSFTLPESITDVKYIWDFGDGSPPEERDLVNAFSAGNVTTEHIFPHFRWNPYEVRLTVSGKSEIGEITGEATTYIYVQETVGVSSPDLNISSTIRSASRALQAVGVISVNILLWLAILSPAWIIGVLIVLFLRKRKR</sequence>
<feature type="domain" description="DUF4349" evidence="4">
    <location>
        <begin position="109"/>
        <end position="263"/>
    </location>
</feature>
<evidence type="ECO:0000256" key="2">
    <source>
        <dbReference type="SAM" id="MobiDB-lite"/>
    </source>
</evidence>
<dbReference type="InterPro" id="IPR035986">
    <property type="entry name" value="PKD_dom_sf"/>
</dbReference>
<organism evidence="6">
    <name type="scientific">marine metagenome</name>
    <dbReference type="NCBI Taxonomy" id="408172"/>
    <lineage>
        <taxon>unclassified sequences</taxon>
        <taxon>metagenomes</taxon>
        <taxon>ecological metagenomes</taxon>
    </lineage>
</organism>
<dbReference type="Pfam" id="PF18911">
    <property type="entry name" value="PKD_4"/>
    <property type="match status" value="1"/>
</dbReference>
<keyword evidence="3" id="KW-1133">Transmembrane helix</keyword>
<proteinExistence type="predicted"/>
<dbReference type="Gene3D" id="2.60.40.10">
    <property type="entry name" value="Immunoglobulins"/>
    <property type="match status" value="1"/>
</dbReference>
<evidence type="ECO:0000259" key="5">
    <source>
        <dbReference type="Pfam" id="PF18911"/>
    </source>
</evidence>
<dbReference type="InterPro" id="IPR000601">
    <property type="entry name" value="PKD_dom"/>
</dbReference>
<keyword evidence="3" id="KW-0472">Membrane</keyword>
<accession>A0A381YIJ6</accession>
<dbReference type="InterPro" id="IPR013783">
    <property type="entry name" value="Ig-like_fold"/>
</dbReference>
<evidence type="ECO:0000259" key="4">
    <source>
        <dbReference type="Pfam" id="PF14257"/>
    </source>
</evidence>
<evidence type="ECO:0000313" key="6">
    <source>
        <dbReference type="EMBL" id="SVA76247.1"/>
    </source>
</evidence>
<feature type="transmembrane region" description="Helical" evidence="3">
    <location>
        <begin position="514"/>
        <end position="535"/>
    </location>
</feature>
<dbReference type="AlphaFoldDB" id="A0A381YIJ6"/>
<evidence type="ECO:0000256" key="3">
    <source>
        <dbReference type="SAM" id="Phobius"/>
    </source>
</evidence>
<keyword evidence="3" id="KW-0812">Transmembrane</keyword>
<feature type="non-terminal residue" evidence="6">
    <location>
        <position position="540"/>
    </location>
</feature>